<dbReference type="PROSITE" id="PS50110">
    <property type="entry name" value="RESPONSE_REGULATORY"/>
    <property type="match status" value="1"/>
</dbReference>
<dbReference type="SUPFAM" id="SSF47226">
    <property type="entry name" value="Histidine-containing phosphotransfer domain, HPT domain"/>
    <property type="match status" value="1"/>
</dbReference>
<dbReference type="PROSITE" id="PS50894">
    <property type="entry name" value="HPT"/>
    <property type="match status" value="1"/>
</dbReference>
<dbReference type="SUPFAM" id="SSF47384">
    <property type="entry name" value="Homodimeric domain of signal transducing histidine kinase"/>
    <property type="match status" value="1"/>
</dbReference>
<evidence type="ECO:0000256" key="14">
    <source>
        <dbReference type="PROSITE-ProRule" id="PRU00110"/>
    </source>
</evidence>
<sequence length="1756" mass="199458">MTTSNLTVSRTAQEAAATHLIDFAEHVSGSRKYMFVCTPDGTLLSANQQAKEVFFADGAFAEGMNIKELLDEKQRQEFDRNIRLLRTRKNLSGFFQPKFKVLDSSVLYFKSSLVHQDGFELLYIAVRAAAAQIMPAGDMFATESSYRTIFEESTEPLFILDKKGLFIDLNKETVSLIQIEKQDLIGKSVFEAFDLNPSERIAFRTRILQACEGKTQRFDWWFKNSDGTHFPLWLSFRCGKYFGQEVILGTARPMEDTRSTSEGGRQRQEQQEFMAKLLPLLQNLKTPEDILSVVLGELITVPSISGGGVFVYQPATRMVQLVCSKGNQSHLLKDKSLLALNPEFLAQLENKNKNRSLLSISRNFQHLFNKREVLAMPISTDKQYLATIILLIDDAMHMTSSLTEFINHVGLEVSSYLSRFELRQELHYSEGKYKTLFESSNDSIFLLNNTQIADCNFQATVLLDCDKQNIIGKRLADFSPGLQADNSSSVEKSLQLIESTLQDGQPRSLEWRIEKSDGTILDSEISFSAILLEGVSFVQCIVRDITSRKEAQALIRRQEVLRESMHQFRSFLSQVNLAYVSTDLDLQVVYVNDYFLQYTGYKREEVIGQNYYELFVPEKDRANRIQEIKKALQNQSLRSYYEWELITKSQSVKILRWNIMFEMDVEGNVVGITGVGKDMTDKRIAMEALKDNKIRLQDLFDNAHDLIQNISTDNKFIFVNRAWKEKLGYNDFDIENLTLNDIVHPYYKAKLIYQLRNLYKGEDVNKIETVFLTKSGKPIHLIGSINCSWQDGKPIATRAILHDITDRIKAERLQKVYYSIANLAISSKDLPSLYSAIHRELSKIIETHNFYIALFDEEKDLINFVYYVDQLSNVPAAPRPFSLGMTEYIIKTGKPLYASKADFMELVEKGQIEVNGVVPEVMLSSPLSIGERIIGVIAVRDYKNPEAYVQSDIEILHFISNQVALAIERKRNEEQINIQNARLKAIFESGNHLMWSVNRQYHLTSFNKNFNNEIHSWTGRWPAWGLKLNKMVESFIDKEYFDLMKESYEAAFNGQAQQFEIELRHPDGTSGWREVLLNPIYLEDGTFDDVSAIALDITEKKISQLSLAVNEEKFRQIFESFQDLYYKTDMQGEFQLISPSMQEVLGYTQEEAMAMNASELYARPEDRDELLRMLFEQKSVRNFETALLTSQDQEIEVLINSRLIMDENQEPVAIEGVCRDITELKDTQRELIRAKEVAENSLQVKNQFLANMSHELRTPMNGIIGMIDVLHHTAVNEEQKDYINTLRTSSDALLDILNDILDLSKIQAGKLQLNVAGIDLSNSLEKIHALFANRAVQKDLTFTYDISEDTPRYIVTDETRLLQILSNLTSNAIKFTNEGSVRVEVSRIGGVGDEHKLMFQVKDSGIGISEEDIQLLFTNFTQLDNSSSKTFGGTGLGLAISKQLSELLGGEIGVESETGKGSTFWFTILCHEADNITQIHEQLQSSKELEEIGTFDPEPVLLLVDDNQINQKVAIKLLERMGCHADVASNGFEAIARATEKAYDLIFMDIQMPEMDGVTATHELKKLLGVNCPPIVAMTAYSMKDDAEKFLNQGLDDYVSKPVKISDLYNRILKWLGNGVPSDTPSSTPTNAPESIDIQPAGELALDMNVVEQLRSIGGDDFALQLYIDFEDETSELLEEAKKEVAAQHYEGILSTLHQIKGTASTLGLDSVSTLAQELEHDIKKGKFTFVSATFSDLESSFTNFRANYRNKILSN</sequence>
<dbReference type="SMART" id="SM00448">
    <property type="entry name" value="REC"/>
    <property type="match status" value="1"/>
</dbReference>
<dbReference type="Pfam" id="PF01627">
    <property type="entry name" value="Hpt"/>
    <property type="match status" value="1"/>
</dbReference>
<dbReference type="InterPro" id="IPR011006">
    <property type="entry name" value="CheY-like_superfamily"/>
</dbReference>
<evidence type="ECO:0000256" key="5">
    <source>
        <dbReference type="ARBA" id="ARBA00022553"/>
    </source>
</evidence>
<dbReference type="SMART" id="SM00073">
    <property type="entry name" value="HPT"/>
    <property type="match status" value="1"/>
</dbReference>
<organism evidence="21 22">
    <name type="scientific">Rufibacter sediminis</name>
    <dbReference type="NCBI Taxonomy" id="2762756"/>
    <lineage>
        <taxon>Bacteria</taxon>
        <taxon>Pseudomonadati</taxon>
        <taxon>Bacteroidota</taxon>
        <taxon>Cytophagia</taxon>
        <taxon>Cytophagales</taxon>
        <taxon>Hymenobacteraceae</taxon>
        <taxon>Rufibacter</taxon>
    </lineage>
</organism>
<evidence type="ECO:0000259" key="17">
    <source>
        <dbReference type="PROSITE" id="PS50110"/>
    </source>
</evidence>
<accession>A0ABR6VY63</accession>
<dbReference type="SUPFAM" id="SSF52172">
    <property type="entry name" value="CheY-like"/>
    <property type="match status" value="1"/>
</dbReference>
<keyword evidence="9" id="KW-0418">Kinase</keyword>
<dbReference type="CDD" id="cd16922">
    <property type="entry name" value="HATPase_EvgS-ArcB-TorS-like"/>
    <property type="match status" value="1"/>
</dbReference>
<dbReference type="InterPro" id="IPR036641">
    <property type="entry name" value="HPT_dom_sf"/>
</dbReference>
<feature type="domain" description="HPt" evidence="20">
    <location>
        <begin position="1659"/>
        <end position="1756"/>
    </location>
</feature>
<dbReference type="Gene3D" id="3.30.450.20">
    <property type="entry name" value="PAS domain"/>
    <property type="match status" value="6"/>
</dbReference>
<dbReference type="InterPro" id="IPR036890">
    <property type="entry name" value="HATPase_C_sf"/>
</dbReference>
<keyword evidence="5 15" id="KW-0597">Phosphoprotein</keyword>
<feature type="domain" description="Response regulatory" evidence="17">
    <location>
        <begin position="1500"/>
        <end position="1616"/>
    </location>
</feature>
<keyword evidence="8" id="KW-0547">Nucleotide-binding</keyword>
<dbReference type="Gene3D" id="1.10.287.130">
    <property type="match status" value="1"/>
</dbReference>
<dbReference type="Pfam" id="PF00512">
    <property type="entry name" value="HisKA"/>
    <property type="match status" value="1"/>
</dbReference>
<dbReference type="Pfam" id="PF13426">
    <property type="entry name" value="PAS_9"/>
    <property type="match status" value="4"/>
</dbReference>
<dbReference type="Pfam" id="PF00072">
    <property type="entry name" value="Response_reg"/>
    <property type="match status" value="1"/>
</dbReference>
<evidence type="ECO:0000256" key="11">
    <source>
        <dbReference type="ARBA" id="ARBA00022989"/>
    </source>
</evidence>
<feature type="domain" description="PAC" evidence="19">
    <location>
        <begin position="1057"/>
        <end position="1109"/>
    </location>
</feature>
<dbReference type="CDD" id="cd00082">
    <property type="entry name" value="HisKA"/>
    <property type="match status" value="1"/>
</dbReference>
<comment type="subcellular location">
    <subcellularLocation>
        <location evidence="2">Cell membrane</location>
        <topology evidence="2">Multi-pass membrane protein</topology>
    </subcellularLocation>
</comment>
<evidence type="ECO:0000256" key="3">
    <source>
        <dbReference type="ARBA" id="ARBA00012438"/>
    </source>
</evidence>
<keyword evidence="22" id="KW-1185">Reference proteome</keyword>
<comment type="catalytic activity">
    <reaction evidence="1">
        <text>ATP + protein L-histidine = ADP + protein N-phospho-L-histidine.</text>
        <dbReference type="EC" id="2.7.13.3"/>
    </reaction>
</comment>
<evidence type="ECO:0000256" key="4">
    <source>
        <dbReference type="ARBA" id="ARBA00022475"/>
    </source>
</evidence>
<proteinExistence type="predicted"/>
<dbReference type="Pfam" id="PF00989">
    <property type="entry name" value="PAS"/>
    <property type="match status" value="2"/>
</dbReference>
<dbReference type="InterPro" id="IPR000014">
    <property type="entry name" value="PAS"/>
</dbReference>
<keyword evidence="10" id="KW-0067">ATP-binding</keyword>
<dbReference type="SMART" id="SM00387">
    <property type="entry name" value="HATPase_c"/>
    <property type="match status" value="1"/>
</dbReference>
<keyword evidence="13" id="KW-0472">Membrane</keyword>
<dbReference type="InterPro" id="IPR003594">
    <property type="entry name" value="HATPase_dom"/>
</dbReference>
<dbReference type="PANTHER" id="PTHR45339:SF1">
    <property type="entry name" value="HYBRID SIGNAL TRANSDUCTION HISTIDINE KINASE J"/>
    <property type="match status" value="1"/>
</dbReference>
<evidence type="ECO:0000313" key="21">
    <source>
        <dbReference type="EMBL" id="MBC3542157.1"/>
    </source>
</evidence>
<dbReference type="PROSITE" id="PS50113">
    <property type="entry name" value="PAC"/>
    <property type="match status" value="4"/>
</dbReference>
<feature type="domain" description="PAS" evidence="18">
    <location>
        <begin position="692"/>
        <end position="762"/>
    </location>
</feature>
<keyword evidence="11" id="KW-1133">Transmembrane helix</keyword>
<dbReference type="PANTHER" id="PTHR45339">
    <property type="entry name" value="HYBRID SIGNAL TRANSDUCTION HISTIDINE KINASE J"/>
    <property type="match status" value="1"/>
</dbReference>
<dbReference type="Pfam" id="PF13185">
    <property type="entry name" value="GAF_2"/>
    <property type="match status" value="1"/>
</dbReference>
<dbReference type="InterPro" id="IPR013767">
    <property type="entry name" value="PAS_fold"/>
</dbReference>
<dbReference type="InterPro" id="IPR005467">
    <property type="entry name" value="His_kinase_dom"/>
</dbReference>
<dbReference type="SMART" id="SM00086">
    <property type="entry name" value="PAC"/>
    <property type="match status" value="5"/>
</dbReference>
<evidence type="ECO:0000259" key="20">
    <source>
        <dbReference type="PROSITE" id="PS50894"/>
    </source>
</evidence>
<dbReference type="InterPro" id="IPR029016">
    <property type="entry name" value="GAF-like_dom_sf"/>
</dbReference>
<feature type="modified residue" description="Phosphohistidine" evidence="14">
    <location>
        <position position="1698"/>
    </location>
</feature>
<dbReference type="InterPro" id="IPR035965">
    <property type="entry name" value="PAS-like_dom_sf"/>
</dbReference>
<dbReference type="PROSITE" id="PS50109">
    <property type="entry name" value="HIS_KIN"/>
    <property type="match status" value="1"/>
</dbReference>
<dbReference type="RefSeq" id="WP_186641838.1">
    <property type="nucleotide sequence ID" value="NZ_JACOAF010000058.1"/>
</dbReference>
<evidence type="ECO:0000256" key="12">
    <source>
        <dbReference type="ARBA" id="ARBA00023012"/>
    </source>
</evidence>
<evidence type="ECO:0000256" key="1">
    <source>
        <dbReference type="ARBA" id="ARBA00000085"/>
    </source>
</evidence>
<evidence type="ECO:0000313" key="22">
    <source>
        <dbReference type="Proteomes" id="UP000659698"/>
    </source>
</evidence>
<keyword evidence="4" id="KW-1003">Cell membrane</keyword>
<evidence type="ECO:0000259" key="16">
    <source>
        <dbReference type="PROSITE" id="PS50109"/>
    </source>
</evidence>
<dbReference type="Pfam" id="PF02518">
    <property type="entry name" value="HATPase_c"/>
    <property type="match status" value="1"/>
</dbReference>
<evidence type="ECO:0000256" key="9">
    <source>
        <dbReference type="ARBA" id="ARBA00022777"/>
    </source>
</evidence>
<dbReference type="EMBL" id="JACOAF010000058">
    <property type="protein sequence ID" value="MBC3542157.1"/>
    <property type="molecule type" value="Genomic_DNA"/>
</dbReference>
<keyword evidence="6" id="KW-0808">Transferase</keyword>
<feature type="domain" description="PAS" evidence="18">
    <location>
        <begin position="564"/>
        <end position="635"/>
    </location>
</feature>
<reference evidence="21 22" key="1">
    <citation type="journal article" date="2019" name="Int. J. Syst. Evol. Microbiol.">
        <title>Rufibacter sediminis sp. nov., isolated from freshwater lake sediment.</title>
        <authorList>
            <person name="Qu J.H."/>
            <person name="Zhang L.J."/>
            <person name="Fu Y.H."/>
            <person name="Li H.F."/>
        </authorList>
    </citation>
    <scope>NUCLEOTIDE SEQUENCE [LARGE SCALE GENOMIC DNA]</scope>
    <source>
        <strain evidence="21 22">H-1</strain>
    </source>
</reference>
<evidence type="ECO:0000259" key="19">
    <source>
        <dbReference type="PROSITE" id="PS50113"/>
    </source>
</evidence>
<evidence type="ECO:0000256" key="10">
    <source>
        <dbReference type="ARBA" id="ARBA00022840"/>
    </source>
</evidence>
<keyword evidence="7" id="KW-0812">Transmembrane</keyword>
<evidence type="ECO:0000256" key="6">
    <source>
        <dbReference type="ARBA" id="ARBA00022679"/>
    </source>
</evidence>
<dbReference type="SUPFAM" id="SSF55874">
    <property type="entry name" value="ATPase domain of HSP90 chaperone/DNA topoisomerase II/histidine kinase"/>
    <property type="match status" value="1"/>
</dbReference>
<dbReference type="EC" id="2.7.13.3" evidence="3"/>
<dbReference type="InterPro" id="IPR001789">
    <property type="entry name" value="Sig_transdc_resp-reg_receiver"/>
</dbReference>
<dbReference type="SMART" id="SM00091">
    <property type="entry name" value="PAS"/>
    <property type="match status" value="7"/>
</dbReference>
<evidence type="ECO:0000256" key="13">
    <source>
        <dbReference type="ARBA" id="ARBA00023136"/>
    </source>
</evidence>
<dbReference type="InterPro" id="IPR000700">
    <property type="entry name" value="PAS-assoc_C"/>
</dbReference>
<evidence type="ECO:0000256" key="15">
    <source>
        <dbReference type="PROSITE-ProRule" id="PRU00169"/>
    </source>
</evidence>
<dbReference type="InterPro" id="IPR003018">
    <property type="entry name" value="GAF"/>
</dbReference>
<dbReference type="Gene3D" id="1.20.120.160">
    <property type="entry name" value="HPT domain"/>
    <property type="match status" value="1"/>
</dbReference>
<dbReference type="InterPro" id="IPR003661">
    <property type="entry name" value="HisK_dim/P_dom"/>
</dbReference>
<dbReference type="SUPFAM" id="SSF55785">
    <property type="entry name" value="PYP-like sensor domain (PAS domain)"/>
    <property type="match status" value="6"/>
</dbReference>
<dbReference type="InterPro" id="IPR008207">
    <property type="entry name" value="Sig_transdc_His_kin_Hpt_dom"/>
</dbReference>
<evidence type="ECO:0000256" key="7">
    <source>
        <dbReference type="ARBA" id="ARBA00022692"/>
    </source>
</evidence>
<protein>
    <recommendedName>
        <fullName evidence="3">histidine kinase</fullName>
        <ecNumber evidence="3">2.7.13.3</ecNumber>
    </recommendedName>
</protein>
<dbReference type="CDD" id="cd17546">
    <property type="entry name" value="REC_hyHK_CKI1_RcsC-like"/>
    <property type="match status" value="1"/>
</dbReference>
<feature type="domain" description="PAC" evidence="19">
    <location>
        <begin position="507"/>
        <end position="557"/>
    </location>
</feature>
<feature type="domain" description="Histidine kinase" evidence="16">
    <location>
        <begin position="1251"/>
        <end position="1472"/>
    </location>
</feature>
<name>A0ABR6VY63_9BACT</name>
<dbReference type="SMART" id="SM00065">
    <property type="entry name" value="GAF"/>
    <property type="match status" value="1"/>
</dbReference>
<evidence type="ECO:0000259" key="18">
    <source>
        <dbReference type="PROSITE" id="PS50112"/>
    </source>
</evidence>
<dbReference type="SUPFAM" id="SSF55781">
    <property type="entry name" value="GAF domain-like"/>
    <property type="match status" value="2"/>
</dbReference>
<gene>
    <name evidence="21" type="ORF">H7U12_20900</name>
</gene>
<dbReference type="Proteomes" id="UP000659698">
    <property type="component" value="Unassembled WGS sequence"/>
</dbReference>
<feature type="domain" description="PAC" evidence="19">
    <location>
        <begin position="1181"/>
        <end position="1233"/>
    </location>
</feature>
<evidence type="ECO:0000256" key="2">
    <source>
        <dbReference type="ARBA" id="ARBA00004651"/>
    </source>
</evidence>
<dbReference type="Gene3D" id="3.30.565.10">
    <property type="entry name" value="Histidine kinase-like ATPase, C-terminal domain"/>
    <property type="match status" value="1"/>
</dbReference>
<dbReference type="InterPro" id="IPR001610">
    <property type="entry name" value="PAC"/>
</dbReference>
<feature type="modified residue" description="4-aspartylphosphate" evidence="15">
    <location>
        <position position="1549"/>
    </location>
</feature>
<dbReference type="NCBIfam" id="TIGR00229">
    <property type="entry name" value="sensory_box"/>
    <property type="match status" value="6"/>
</dbReference>
<feature type="domain" description="PAS" evidence="18">
    <location>
        <begin position="1110"/>
        <end position="1183"/>
    </location>
</feature>
<comment type="caution">
    <text evidence="21">The sequence shown here is derived from an EMBL/GenBank/DDBJ whole genome shotgun (WGS) entry which is preliminary data.</text>
</comment>
<dbReference type="Gene3D" id="3.40.50.2300">
    <property type="match status" value="1"/>
</dbReference>
<dbReference type="InterPro" id="IPR036097">
    <property type="entry name" value="HisK_dim/P_sf"/>
</dbReference>
<dbReference type="CDD" id="cd00130">
    <property type="entry name" value="PAS"/>
    <property type="match status" value="6"/>
</dbReference>
<dbReference type="InterPro" id="IPR004358">
    <property type="entry name" value="Sig_transdc_His_kin-like_C"/>
</dbReference>
<dbReference type="Gene3D" id="3.30.450.40">
    <property type="match status" value="1"/>
</dbReference>
<dbReference type="PRINTS" id="PR00344">
    <property type="entry name" value="BCTRLSENSOR"/>
</dbReference>
<feature type="domain" description="PAS" evidence="18">
    <location>
        <begin position="142"/>
        <end position="214"/>
    </location>
</feature>
<feature type="domain" description="PAC" evidence="19">
    <location>
        <begin position="639"/>
        <end position="691"/>
    </location>
</feature>
<keyword evidence="12" id="KW-0902">Two-component regulatory system</keyword>
<dbReference type="PROSITE" id="PS50112">
    <property type="entry name" value="PAS"/>
    <property type="match status" value="4"/>
</dbReference>
<evidence type="ECO:0000256" key="8">
    <source>
        <dbReference type="ARBA" id="ARBA00022741"/>
    </source>
</evidence>
<dbReference type="SMART" id="SM00388">
    <property type="entry name" value="HisKA"/>
    <property type="match status" value="1"/>
</dbReference>